<feature type="active site" description="Proton acceptor 2" evidence="7">
    <location>
        <position position="500"/>
    </location>
</feature>
<protein>
    <recommendedName>
        <fullName evidence="13">Angiotensin-converting enzyme</fullName>
        <ecNumber evidence="13">3.4.-.-</ecNumber>
    </recommendedName>
</protein>
<feature type="compositionally biased region" description="Polar residues" evidence="14">
    <location>
        <begin position="107"/>
        <end position="117"/>
    </location>
</feature>
<evidence type="ECO:0000256" key="2">
    <source>
        <dbReference type="ARBA" id="ARBA00022729"/>
    </source>
</evidence>
<dbReference type="GO" id="GO:0008241">
    <property type="term" value="F:peptidyl-dipeptidase activity"/>
    <property type="evidence" value="ECO:0007669"/>
    <property type="project" value="InterPro"/>
</dbReference>
<dbReference type="PROSITE" id="PS52011">
    <property type="entry name" value="PEPTIDASE_M2"/>
    <property type="match status" value="1"/>
</dbReference>
<dbReference type="PANTHER" id="PTHR10514">
    <property type="entry name" value="ANGIOTENSIN-CONVERTING ENZYME"/>
    <property type="match status" value="1"/>
</dbReference>
<proteinExistence type="inferred from homology"/>
<keyword evidence="2 15" id="KW-0732">Signal</keyword>
<keyword evidence="9 13" id="KW-0479">Metal-binding</keyword>
<feature type="signal peptide" evidence="15">
    <location>
        <begin position="1"/>
        <end position="23"/>
    </location>
</feature>
<evidence type="ECO:0000256" key="5">
    <source>
        <dbReference type="PIRSR" id="PIRSR601548-1"/>
    </source>
</evidence>
<accession>A0A6G0ZLZ8</accession>
<keyword evidence="17" id="KW-1185">Reference proteome</keyword>
<dbReference type="Gene3D" id="1.10.1370.30">
    <property type="match status" value="1"/>
</dbReference>
<feature type="binding site" evidence="9">
    <location>
        <position position="499"/>
    </location>
    <ligand>
        <name>Zn(2+)</name>
        <dbReference type="ChEBI" id="CHEBI:29105"/>
        <label>1</label>
        <note>catalytic</note>
    </ligand>
</feature>
<dbReference type="OrthoDB" id="10029630at2759"/>
<feature type="active site" description="Proton acceptor 1" evidence="5">
    <location>
        <position position="500"/>
    </location>
</feature>
<feature type="chain" id="PRO_5026173535" description="Angiotensin-converting enzyme" evidence="15">
    <location>
        <begin position="24"/>
        <end position="639"/>
    </location>
</feature>
<keyword evidence="9 13" id="KW-0862">Zinc</keyword>
<evidence type="ECO:0000256" key="6">
    <source>
        <dbReference type="PIRSR" id="PIRSR601548-10"/>
    </source>
</evidence>
<gene>
    <name evidence="16" type="ORF">FWK35_00007525</name>
</gene>
<keyword evidence="13" id="KW-0482">Metalloprotease</keyword>
<feature type="glycosylation site" description="N-linked (GlcNAc...) asparagine" evidence="6">
    <location>
        <position position="170"/>
    </location>
</feature>
<feature type="active site" description="Proton donor 1" evidence="5">
    <location>
        <position position="629"/>
    </location>
</feature>
<dbReference type="AlphaFoldDB" id="A0A6G0ZLZ8"/>
<dbReference type="GO" id="GO:0006508">
    <property type="term" value="P:proteolysis"/>
    <property type="evidence" value="ECO:0007669"/>
    <property type="project" value="UniProtKB-KW"/>
</dbReference>
<evidence type="ECO:0000256" key="14">
    <source>
        <dbReference type="SAM" id="MobiDB-lite"/>
    </source>
</evidence>
<comment type="cofactor">
    <cofactor evidence="13">
        <name>Zn(2+)</name>
        <dbReference type="ChEBI" id="CHEBI:29105"/>
    </cofactor>
    <text evidence="13">Binds 1 zinc ion per subunit.</text>
</comment>
<feature type="binding site" evidence="8">
    <location>
        <position position="341"/>
    </location>
    <ligand>
        <name>chloride</name>
        <dbReference type="ChEBI" id="CHEBI:17996"/>
        <label>1</label>
    </ligand>
</feature>
<comment type="similarity">
    <text evidence="1 12 13">Belongs to the peptidase M2 family.</text>
</comment>
<evidence type="ECO:0000313" key="16">
    <source>
        <dbReference type="EMBL" id="KAF0771769.1"/>
    </source>
</evidence>
<keyword evidence="13" id="KW-0645">Protease</keyword>
<dbReference type="Proteomes" id="UP000478052">
    <property type="component" value="Unassembled WGS sequence"/>
</dbReference>
<comment type="caution">
    <text evidence="12">Lacks conserved residue(s) required for the propagation of feature annotation.</text>
</comment>
<keyword evidence="13" id="KW-0121">Carboxypeptidase</keyword>
<keyword evidence="13" id="KW-0378">Hydrolase</keyword>
<feature type="binding site" evidence="9">
    <location>
        <position position="527"/>
    </location>
    <ligand>
        <name>Zn(2+)</name>
        <dbReference type="ChEBI" id="CHEBI:29105"/>
        <label>1</label>
        <note>catalytic</note>
    </ligand>
</feature>
<dbReference type="EC" id="3.4.-.-" evidence="13"/>
<comment type="caution">
    <text evidence="16">The sequence shown here is derived from an EMBL/GenBank/DDBJ whole genome shotgun (WGS) entry which is preliminary data.</text>
</comment>
<keyword evidence="3 10" id="KW-1015">Disulfide bond</keyword>
<feature type="compositionally biased region" description="Low complexity" evidence="14">
    <location>
        <begin position="80"/>
        <end position="92"/>
    </location>
</feature>
<sequence>MNVLAKIVVVSATILSAVRLARCQADQVDSKYLDPNDYFLAGGDQQDRRRILQDAFNRYTVQQQQQEQQQSRTGFDGIFQQRQQQPQQQQGFQRGGRKFTTDEPEQNFETSGRFTSRSDPRTSPIPTPSIQQGPLTLSNSNIRQLLQQLDVAGSQQCNLNVQAQWDFETNVNEGTQIRAVGSNAIVIKVNYHIDDLEQQLLYSEFQRKVFSIMTRLNLDNVIDPNLRRQLKFLSMPGPAALPQEQLSRYNRLINDMLAVYNSASVCAFDEPLKCGLRLDPDLNIIMSRSRDWNELQHTWIEWRRRTGQKVRDMFEQLVDVSNQAALLNNVSDASEMWKFPYESPSMRFELEDAWEQIKPLYEQLHAYVRKKLRDLYGPERISREAPLPAHILGNMWGQSWENILDLTIPYPGKNYLDVTPQMIKQGYTPAAMFRVAEEFFISLNMSSMPQSFWANSVVEELPGQPIICQPSAWDFCNRQDYRIKMCTQVNMKDFITVHHEMAHVQYFLNYKKQPKVYRDGANPGFHEALSEAISLSVSTPKHLQTLGLILNSVDDIPHNINYLFGLAMDKLTFLPFSLALDLWRWDIFKGTTHKERYNCHWWDLRERLGGVKPPVLRSETDFDPGSKYHVPANIPYIGQ</sequence>
<evidence type="ECO:0000256" key="8">
    <source>
        <dbReference type="PIRSR" id="PIRSR601548-2"/>
    </source>
</evidence>
<dbReference type="GO" id="GO:0005886">
    <property type="term" value="C:plasma membrane"/>
    <property type="evidence" value="ECO:0007669"/>
    <property type="project" value="TreeGrafter"/>
</dbReference>
<feature type="binding site" evidence="9">
    <location>
        <position position="503"/>
    </location>
    <ligand>
        <name>Zn(2+)</name>
        <dbReference type="ChEBI" id="CHEBI:29105"/>
        <label>1</label>
        <note>catalytic</note>
    </ligand>
</feature>
<name>A0A6G0ZLZ8_APHCR</name>
<evidence type="ECO:0000256" key="10">
    <source>
        <dbReference type="PIRSR" id="PIRSR601548-4"/>
    </source>
</evidence>
<evidence type="ECO:0000256" key="7">
    <source>
        <dbReference type="PIRSR" id="PIRSR601548-11"/>
    </source>
</evidence>
<feature type="binding site" evidence="11">
    <location>
        <position position="527"/>
    </location>
    <ligand>
        <name>Zn(2+)</name>
        <dbReference type="ChEBI" id="CHEBI:29105"/>
        <label>2</label>
        <note>catalytic</note>
    </ligand>
</feature>
<dbReference type="GO" id="GO:0004180">
    <property type="term" value="F:carboxypeptidase activity"/>
    <property type="evidence" value="ECO:0007669"/>
    <property type="project" value="UniProtKB-KW"/>
</dbReference>
<evidence type="ECO:0000256" key="4">
    <source>
        <dbReference type="ARBA" id="ARBA00023180"/>
    </source>
</evidence>
<evidence type="ECO:0000256" key="15">
    <source>
        <dbReference type="SAM" id="SignalP"/>
    </source>
</evidence>
<evidence type="ECO:0000256" key="12">
    <source>
        <dbReference type="PROSITE-ProRule" id="PRU01355"/>
    </source>
</evidence>
<evidence type="ECO:0000313" key="17">
    <source>
        <dbReference type="Proteomes" id="UP000478052"/>
    </source>
</evidence>
<feature type="disulfide bond" evidence="10 12">
    <location>
        <begin position="266"/>
        <end position="274"/>
    </location>
</feature>
<evidence type="ECO:0000256" key="13">
    <source>
        <dbReference type="RuleBase" id="RU361144"/>
    </source>
</evidence>
<feature type="binding site" evidence="11">
    <location>
        <position position="499"/>
    </location>
    <ligand>
        <name>Zn(2+)</name>
        <dbReference type="ChEBI" id="CHEBI:29105"/>
        <label>2</label>
        <note>catalytic</note>
    </ligand>
</feature>
<feature type="disulfide bond" evidence="10 12">
    <location>
        <begin position="468"/>
        <end position="486"/>
    </location>
</feature>
<dbReference type="InterPro" id="IPR001548">
    <property type="entry name" value="Peptidase_M2"/>
</dbReference>
<dbReference type="PANTHER" id="PTHR10514:SF40">
    <property type="entry name" value="ANGIOTENSIN-CONVERTING ENZYME"/>
    <property type="match status" value="1"/>
</dbReference>
<dbReference type="SUPFAM" id="SSF55486">
    <property type="entry name" value="Metalloproteases ('zincins'), catalytic domain"/>
    <property type="match status" value="1"/>
</dbReference>
<feature type="active site" description="Proton donor 2" evidence="7">
    <location>
        <position position="629"/>
    </location>
</feature>
<evidence type="ECO:0000256" key="9">
    <source>
        <dbReference type="PIRSR" id="PIRSR601548-3"/>
    </source>
</evidence>
<dbReference type="EMBL" id="VUJU01000256">
    <property type="protein sequence ID" value="KAF0771769.1"/>
    <property type="molecule type" value="Genomic_DNA"/>
</dbReference>
<dbReference type="CDD" id="cd06461">
    <property type="entry name" value="M2_ACE"/>
    <property type="match status" value="1"/>
</dbReference>
<evidence type="ECO:0000256" key="11">
    <source>
        <dbReference type="PIRSR" id="PIRSR601548-8"/>
    </source>
</evidence>
<dbReference type="GO" id="GO:0046872">
    <property type="term" value="F:metal ion binding"/>
    <property type="evidence" value="ECO:0007669"/>
    <property type="project" value="UniProtKB-KW"/>
</dbReference>
<evidence type="ECO:0000256" key="1">
    <source>
        <dbReference type="ARBA" id="ARBA00008139"/>
    </source>
</evidence>
<dbReference type="GO" id="GO:0008237">
    <property type="term" value="F:metallopeptidase activity"/>
    <property type="evidence" value="ECO:0007669"/>
    <property type="project" value="UniProtKB-KW"/>
</dbReference>
<organism evidence="16 17">
    <name type="scientific">Aphis craccivora</name>
    <name type="common">Cowpea aphid</name>
    <dbReference type="NCBI Taxonomy" id="307492"/>
    <lineage>
        <taxon>Eukaryota</taxon>
        <taxon>Metazoa</taxon>
        <taxon>Ecdysozoa</taxon>
        <taxon>Arthropoda</taxon>
        <taxon>Hexapoda</taxon>
        <taxon>Insecta</taxon>
        <taxon>Pterygota</taxon>
        <taxon>Neoptera</taxon>
        <taxon>Paraneoptera</taxon>
        <taxon>Hemiptera</taxon>
        <taxon>Sternorrhyncha</taxon>
        <taxon>Aphidomorpha</taxon>
        <taxon>Aphidoidea</taxon>
        <taxon>Aphididae</taxon>
        <taxon>Aphidini</taxon>
        <taxon>Aphis</taxon>
        <taxon>Aphis</taxon>
    </lineage>
</organism>
<dbReference type="Pfam" id="PF01401">
    <property type="entry name" value="Peptidase_M2"/>
    <property type="match status" value="1"/>
</dbReference>
<feature type="binding site" evidence="11">
    <location>
        <position position="503"/>
    </location>
    <ligand>
        <name>Zn(2+)</name>
        <dbReference type="ChEBI" id="CHEBI:29105"/>
        <label>2</label>
        <note>catalytic</note>
    </ligand>
</feature>
<evidence type="ECO:0000256" key="3">
    <source>
        <dbReference type="ARBA" id="ARBA00023157"/>
    </source>
</evidence>
<feature type="region of interest" description="Disordered" evidence="14">
    <location>
        <begin position="80"/>
        <end position="135"/>
    </location>
</feature>
<reference evidence="16 17" key="1">
    <citation type="submission" date="2019-08" db="EMBL/GenBank/DDBJ databases">
        <title>Whole genome of Aphis craccivora.</title>
        <authorList>
            <person name="Voronova N.V."/>
            <person name="Shulinski R.S."/>
            <person name="Bandarenka Y.V."/>
            <person name="Zhorov D.G."/>
            <person name="Warner D."/>
        </authorList>
    </citation>
    <scope>NUCLEOTIDE SEQUENCE [LARGE SCALE GENOMIC DNA]</scope>
    <source>
        <strain evidence="16">180601</strain>
        <tissue evidence="16">Whole Body</tissue>
    </source>
</reference>
<dbReference type="PRINTS" id="PR00791">
    <property type="entry name" value="PEPDIPTASEA"/>
</dbReference>
<keyword evidence="4 6" id="KW-0325">Glycoprotein</keyword>